<dbReference type="Proteomes" id="UP001307889">
    <property type="component" value="Chromosome 11"/>
</dbReference>
<accession>A0ABN7B715</accession>
<dbReference type="EMBL" id="AP028919">
    <property type="protein sequence ID" value="BET00184.1"/>
    <property type="molecule type" value="Genomic_DNA"/>
</dbReference>
<evidence type="ECO:0000313" key="2">
    <source>
        <dbReference type="Proteomes" id="UP001307889"/>
    </source>
</evidence>
<organism evidence="1 2">
    <name type="scientific">Nesidiocoris tenuis</name>
    <dbReference type="NCBI Taxonomy" id="355587"/>
    <lineage>
        <taxon>Eukaryota</taxon>
        <taxon>Metazoa</taxon>
        <taxon>Ecdysozoa</taxon>
        <taxon>Arthropoda</taxon>
        <taxon>Hexapoda</taxon>
        <taxon>Insecta</taxon>
        <taxon>Pterygota</taxon>
        <taxon>Neoptera</taxon>
        <taxon>Paraneoptera</taxon>
        <taxon>Hemiptera</taxon>
        <taxon>Heteroptera</taxon>
        <taxon>Panheteroptera</taxon>
        <taxon>Cimicomorpha</taxon>
        <taxon>Miridae</taxon>
        <taxon>Dicyphina</taxon>
        <taxon>Nesidiocoris</taxon>
    </lineage>
</organism>
<keyword evidence="2" id="KW-1185">Reference proteome</keyword>
<name>A0ABN7B715_9HEMI</name>
<evidence type="ECO:0000313" key="1">
    <source>
        <dbReference type="EMBL" id="BET00184.1"/>
    </source>
</evidence>
<sequence>MCLANSFLGLNKSLWLVGDDFGTGANKKFRPFVKEEESSKTQKISFSSCCLAFLVQMVFRERAVTELQHSRVHKERDAKNCIFMVTYERERSEIVGISNV</sequence>
<gene>
    <name evidence="1" type="ORF">NTJ_13000</name>
</gene>
<protein>
    <submittedName>
        <fullName evidence="1">Uncharacterized protein</fullName>
    </submittedName>
</protein>
<reference evidence="1 2" key="1">
    <citation type="submission" date="2023-09" db="EMBL/GenBank/DDBJ databases">
        <title>Nesidiocoris tenuis whole genome shotgun sequence.</title>
        <authorList>
            <person name="Shibata T."/>
            <person name="Shimoda M."/>
            <person name="Kobayashi T."/>
            <person name="Uehara T."/>
        </authorList>
    </citation>
    <scope>NUCLEOTIDE SEQUENCE [LARGE SCALE GENOMIC DNA]</scope>
    <source>
        <strain evidence="1 2">Japan</strain>
    </source>
</reference>
<proteinExistence type="predicted"/>